<comment type="caution">
    <text evidence="1">The sequence shown here is derived from an EMBL/GenBank/DDBJ whole genome shotgun (WGS) entry which is preliminary data.</text>
</comment>
<evidence type="ECO:0000313" key="1">
    <source>
        <dbReference type="EMBL" id="EFQ04505.1"/>
    </source>
</evidence>
<proteinExistence type="predicted"/>
<sequence>MPFFVQKYGQQNQYKVVEAGRKKKDLIKVKNNKITIFLLNHTSYRVKK</sequence>
<evidence type="ECO:0000313" key="2">
    <source>
        <dbReference type="Proteomes" id="UP000003195"/>
    </source>
</evidence>
<dbReference type="Proteomes" id="UP000003195">
    <property type="component" value="Unassembled WGS sequence"/>
</dbReference>
<gene>
    <name evidence="1" type="ORF">HMPREF9429_00609</name>
</gene>
<accession>E2ZAY4</accession>
<dbReference type="HOGENOM" id="CLU_3154651_0_0_9"/>
<reference evidence="1 2" key="1">
    <citation type="submission" date="2010-08" db="EMBL/GenBank/DDBJ databases">
        <authorList>
            <person name="Weinstock G."/>
            <person name="Sodergren E."/>
            <person name="Clifton S."/>
            <person name="Fulton L."/>
            <person name="Fulton B."/>
            <person name="Courtney L."/>
            <person name="Fronick C."/>
            <person name="Harrison M."/>
            <person name="Strong C."/>
            <person name="Farmer C."/>
            <person name="Delahaunty K."/>
            <person name="Markovic C."/>
            <person name="Hall O."/>
            <person name="Minx P."/>
            <person name="Tomlinson C."/>
            <person name="Mitreva M."/>
            <person name="Hou S."/>
            <person name="Chen J."/>
            <person name="Wollam A."/>
            <person name="Pepin K.H."/>
            <person name="Johnson M."/>
            <person name="Bhonagiri V."/>
            <person name="Zhang X."/>
            <person name="Suruliraj S."/>
            <person name="Warren W."/>
            <person name="Chinwalla A."/>
            <person name="Mardis E.R."/>
            <person name="Wilson R.K."/>
        </authorList>
    </citation>
    <scope>NUCLEOTIDE SEQUENCE [LARGE SCALE GENOMIC DNA]</scope>
    <source>
        <strain evidence="1 2">F0359</strain>
    </source>
</reference>
<dbReference type="AlphaFoldDB" id="E2ZAY4"/>
<name>E2ZAY4_9FIRM</name>
<dbReference type="EMBL" id="AECS01000014">
    <property type="protein sequence ID" value="EFQ04505.1"/>
    <property type="molecule type" value="Genomic_DNA"/>
</dbReference>
<protein>
    <submittedName>
        <fullName evidence="1">Uncharacterized protein</fullName>
    </submittedName>
</protein>
<keyword evidence="2" id="KW-1185">Reference proteome</keyword>
<dbReference type="STRING" id="706434.HMPREF9429_00609"/>
<organism evidence="1 2">
    <name type="scientific">Megasphaera micronuciformis F0359</name>
    <dbReference type="NCBI Taxonomy" id="706434"/>
    <lineage>
        <taxon>Bacteria</taxon>
        <taxon>Bacillati</taxon>
        <taxon>Bacillota</taxon>
        <taxon>Negativicutes</taxon>
        <taxon>Veillonellales</taxon>
        <taxon>Veillonellaceae</taxon>
        <taxon>Megasphaera</taxon>
    </lineage>
</organism>